<evidence type="ECO:0000313" key="1">
    <source>
        <dbReference type="EMBL" id="KAF0740132.1"/>
    </source>
</evidence>
<protein>
    <submittedName>
        <fullName evidence="1">Uncharacterized protein</fullName>
    </submittedName>
</protein>
<evidence type="ECO:0000313" key="2">
    <source>
        <dbReference type="Proteomes" id="UP000481153"/>
    </source>
</evidence>
<dbReference type="Proteomes" id="UP000481153">
    <property type="component" value="Unassembled WGS sequence"/>
</dbReference>
<accession>A0A6G0XIM6</accession>
<sequence length="73" mass="8568">MKYRFVEGNDLKFFRLGLGWRCLYRALNVADLVSSRMPDSYVASWTWYSSDFNCVGLLHTQQNVEYIINAYAC</sequence>
<name>A0A6G0XIM6_9STRA</name>
<organism evidence="1 2">
    <name type="scientific">Aphanomyces euteiches</name>
    <dbReference type="NCBI Taxonomy" id="100861"/>
    <lineage>
        <taxon>Eukaryota</taxon>
        <taxon>Sar</taxon>
        <taxon>Stramenopiles</taxon>
        <taxon>Oomycota</taxon>
        <taxon>Saprolegniomycetes</taxon>
        <taxon>Saprolegniales</taxon>
        <taxon>Verrucalvaceae</taxon>
        <taxon>Aphanomyces</taxon>
    </lineage>
</organism>
<dbReference type="EMBL" id="VJMJ01000054">
    <property type="protein sequence ID" value="KAF0740132.1"/>
    <property type="molecule type" value="Genomic_DNA"/>
</dbReference>
<proteinExistence type="predicted"/>
<gene>
    <name evidence="1" type="ORF">Ae201684_004370</name>
</gene>
<dbReference type="AlphaFoldDB" id="A0A6G0XIM6"/>
<keyword evidence="2" id="KW-1185">Reference proteome</keyword>
<comment type="caution">
    <text evidence="1">The sequence shown here is derived from an EMBL/GenBank/DDBJ whole genome shotgun (WGS) entry which is preliminary data.</text>
</comment>
<reference evidence="1 2" key="1">
    <citation type="submission" date="2019-07" db="EMBL/GenBank/DDBJ databases">
        <title>Genomics analysis of Aphanomyces spp. identifies a new class of oomycete effector associated with host adaptation.</title>
        <authorList>
            <person name="Gaulin E."/>
        </authorList>
    </citation>
    <scope>NUCLEOTIDE SEQUENCE [LARGE SCALE GENOMIC DNA]</scope>
    <source>
        <strain evidence="1 2">ATCC 201684</strain>
    </source>
</reference>